<reference evidence="3" key="2">
    <citation type="submission" date="2010-05" db="EMBL/GenBank/DDBJ databases">
        <title>The genome sequence of Magnaporthe poae strain ATCC 64411.</title>
        <authorList>
            <person name="Ma L.-J."/>
            <person name="Dead R."/>
            <person name="Young S."/>
            <person name="Zeng Q."/>
            <person name="Koehrsen M."/>
            <person name="Alvarado L."/>
            <person name="Berlin A."/>
            <person name="Chapman S.B."/>
            <person name="Chen Z."/>
            <person name="Freedman E."/>
            <person name="Gellesch M."/>
            <person name="Goldberg J."/>
            <person name="Griggs A."/>
            <person name="Gujja S."/>
            <person name="Heilman E.R."/>
            <person name="Heiman D."/>
            <person name="Hepburn T."/>
            <person name="Howarth C."/>
            <person name="Jen D."/>
            <person name="Larson L."/>
            <person name="Mehta T."/>
            <person name="Neiman D."/>
            <person name="Pearson M."/>
            <person name="Roberts A."/>
            <person name="Saif S."/>
            <person name="Shea T."/>
            <person name="Shenoy N."/>
            <person name="Sisk P."/>
            <person name="Stolte C."/>
            <person name="Sykes S."/>
            <person name="Walk T."/>
            <person name="White J."/>
            <person name="Yandava C."/>
            <person name="Haas B."/>
            <person name="Nusbaum C."/>
            <person name="Birren B."/>
        </authorList>
    </citation>
    <scope>NUCLEOTIDE SEQUENCE [LARGE SCALE GENOMIC DNA]</scope>
    <source>
        <strain evidence="3">ATCC 64411 / 73-15</strain>
    </source>
</reference>
<evidence type="ECO:0000313" key="3">
    <source>
        <dbReference type="Proteomes" id="UP000011715"/>
    </source>
</evidence>
<dbReference type="Proteomes" id="UP000011715">
    <property type="component" value="Unassembled WGS sequence"/>
</dbReference>
<sequence length="133" mass="14871">MAPATTYTISTHTKRADGRTWDFVIYLCWWSPHSGGIISCVRAPNKACRSRITCGCNICRPPPNTTICCCNGTPRQRVSWSKMLTPRVYFLERLCTAGCWGERSLTGAPAMDETSHFAHHCEISRRRAALGYG</sequence>
<reference evidence="2" key="4">
    <citation type="journal article" date="2015" name="G3 (Bethesda)">
        <title>Genome sequences of three phytopathogenic species of the Magnaporthaceae family of fungi.</title>
        <authorList>
            <person name="Okagaki L.H."/>
            <person name="Nunes C.C."/>
            <person name="Sailsbery J."/>
            <person name="Clay B."/>
            <person name="Brown D."/>
            <person name="John T."/>
            <person name="Oh Y."/>
            <person name="Young N."/>
            <person name="Fitzgerald M."/>
            <person name="Haas B.J."/>
            <person name="Zeng Q."/>
            <person name="Young S."/>
            <person name="Adiconis X."/>
            <person name="Fan L."/>
            <person name="Levin J.Z."/>
            <person name="Mitchell T.K."/>
            <person name="Okubara P.A."/>
            <person name="Farman M.L."/>
            <person name="Kohn L.M."/>
            <person name="Birren B."/>
            <person name="Ma L.-J."/>
            <person name="Dean R.A."/>
        </authorList>
    </citation>
    <scope>NUCLEOTIDE SEQUENCE</scope>
    <source>
        <strain evidence="2">ATCC 64411 / 73-15</strain>
    </source>
</reference>
<keyword evidence="3" id="KW-1185">Reference proteome</keyword>
<reference evidence="1" key="3">
    <citation type="submission" date="2011-03" db="EMBL/GenBank/DDBJ databases">
        <title>Annotation of Magnaporthe poae ATCC 64411.</title>
        <authorList>
            <person name="Ma L.-J."/>
            <person name="Dead R."/>
            <person name="Young S.K."/>
            <person name="Zeng Q."/>
            <person name="Gargeya S."/>
            <person name="Fitzgerald M."/>
            <person name="Haas B."/>
            <person name="Abouelleil A."/>
            <person name="Alvarado L."/>
            <person name="Arachchi H.M."/>
            <person name="Berlin A."/>
            <person name="Brown A."/>
            <person name="Chapman S.B."/>
            <person name="Chen Z."/>
            <person name="Dunbar C."/>
            <person name="Freedman E."/>
            <person name="Gearin G."/>
            <person name="Gellesch M."/>
            <person name="Goldberg J."/>
            <person name="Griggs A."/>
            <person name="Gujja S."/>
            <person name="Heiman D."/>
            <person name="Howarth C."/>
            <person name="Larson L."/>
            <person name="Lui A."/>
            <person name="MacDonald P.J.P."/>
            <person name="Mehta T."/>
            <person name="Montmayeur A."/>
            <person name="Murphy C."/>
            <person name="Neiman D."/>
            <person name="Pearson M."/>
            <person name="Priest M."/>
            <person name="Roberts A."/>
            <person name="Saif S."/>
            <person name="Shea T."/>
            <person name="Shenoy N."/>
            <person name="Sisk P."/>
            <person name="Stolte C."/>
            <person name="Sykes S."/>
            <person name="Yandava C."/>
            <person name="Wortman J."/>
            <person name="Nusbaum C."/>
            <person name="Birren B."/>
        </authorList>
    </citation>
    <scope>NUCLEOTIDE SEQUENCE</scope>
    <source>
        <strain evidence="1">ATCC 64411</strain>
    </source>
</reference>
<reference evidence="2" key="5">
    <citation type="submission" date="2015-06" db="UniProtKB">
        <authorList>
            <consortium name="EnsemblFungi"/>
        </authorList>
    </citation>
    <scope>IDENTIFICATION</scope>
    <source>
        <strain evidence="2">ATCC 64411</strain>
    </source>
</reference>
<dbReference type="EMBL" id="GL876966">
    <property type="protein sequence ID" value="KLU82636.1"/>
    <property type="molecule type" value="Genomic_DNA"/>
</dbReference>
<evidence type="ECO:0000313" key="2">
    <source>
        <dbReference type="EnsemblFungi" id="MAPG_01707T0"/>
    </source>
</evidence>
<dbReference type="AlphaFoldDB" id="A0A0C4DPE3"/>
<dbReference type="EMBL" id="ADBL01000417">
    <property type="status" value="NOT_ANNOTATED_CDS"/>
    <property type="molecule type" value="Genomic_DNA"/>
</dbReference>
<dbReference type="EnsemblFungi" id="MAPG_01707T0">
    <property type="protein sequence ID" value="MAPG_01707T0"/>
    <property type="gene ID" value="MAPG_01707"/>
</dbReference>
<dbReference type="VEuPathDB" id="FungiDB:MAPG_01707"/>
<organism evidence="2 3">
    <name type="scientific">Magnaporthiopsis poae (strain ATCC 64411 / 73-15)</name>
    <name type="common">Kentucky bluegrass fungus</name>
    <name type="synonym">Magnaporthe poae</name>
    <dbReference type="NCBI Taxonomy" id="644358"/>
    <lineage>
        <taxon>Eukaryota</taxon>
        <taxon>Fungi</taxon>
        <taxon>Dikarya</taxon>
        <taxon>Ascomycota</taxon>
        <taxon>Pezizomycotina</taxon>
        <taxon>Sordariomycetes</taxon>
        <taxon>Sordariomycetidae</taxon>
        <taxon>Magnaporthales</taxon>
        <taxon>Magnaporthaceae</taxon>
        <taxon>Magnaporthiopsis</taxon>
    </lineage>
</organism>
<name>A0A0C4DPE3_MAGP6</name>
<accession>A0A0C4DPE3</accession>
<reference evidence="1" key="1">
    <citation type="submission" date="2010-05" db="EMBL/GenBank/DDBJ databases">
        <title>The Genome Sequence of Magnaporthe poae strain ATCC 64411.</title>
        <authorList>
            <consortium name="The Broad Institute Genome Sequencing Platform"/>
            <consortium name="Broad Institute Genome Sequencing Center for Infectious Disease"/>
            <person name="Ma L.-J."/>
            <person name="Dead R."/>
            <person name="Young S."/>
            <person name="Zeng Q."/>
            <person name="Koehrsen M."/>
            <person name="Alvarado L."/>
            <person name="Berlin A."/>
            <person name="Chapman S.B."/>
            <person name="Chen Z."/>
            <person name="Freedman E."/>
            <person name="Gellesch M."/>
            <person name="Goldberg J."/>
            <person name="Griggs A."/>
            <person name="Gujja S."/>
            <person name="Heilman E.R."/>
            <person name="Heiman D."/>
            <person name="Hepburn T."/>
            <person name="Howarth C."/>
            <person name="Jen D."/>
            <person name="Larson L."/>
            <person name="Mehta T."/>
            <person name="Neiman D."/>
            <person name="Pearson M."/>
            <person name="Roberts A."/>
            <person name="Saif S."/>
            <person name="Shea T."/>
            <person name="Shenoy N."/>
            <person name="Sisk P."/>
            <person name="Stolte C."/>
            <person name="Sykes S."/>
            <person name="Walk T."/>
            <person name="White J."/>
            <person name="Yandava C."/>
            <person name="Haas B."/>
            <person name="Nusbaum C."/>
            <person name="Birren B."/>
        </authorList>
    </citation>
    <scope>NUCLEOTIDE SEQUENCE</scope>
    <source>
        <strain evidence="1">ATCC 64411</strain>
    </source>
</reference>
<gene>
    <name evidence="1" type="ORF">MAPG_01707</name>
</gene>
<proteinExistence type="predicted"/>
<evidence type="ECO:0000313" key="1">
    <source>
        <dbReference type="EMBL" id="KLU82636.1"/>
    </source>
</evidence>
<protein>
    <submittedName>
        <fullName evidence="1 2">Uncharacterized protein</fullName>
    </submittedName>
</protein>